<name>A0A328U8S1_9BACL</name>
<comment type="caution">
    <text evidence="1">The sequence shown here is derived from an EMBL/GenBank/DDBJ whole genome shotgun (WGS) entry which is preliminary data.</text>
</comment>
<gene>
    <name evidence="1" type="ORF">DL346_14250</name>
</gene>
<accession>A0A328U8S1</accession>
<dbReference type="AlphaFoldDB" id="A0A328U8S1"/>
<evidence type="ECO:0000313" key="1">
    <source>
        <dbReference type="EMBL" id="RAP76534.1"/>
    </source>
</evidence>
<dbReference type="EMBL" id="QLUW01000002">
    <property type="protein sequence ID" value="RAP76534.1"/>
    <property type="molecule type" value="Genomic_DNA"/>
</dbReference>
<evidence type="ECO:0000313" key="2">
    <source>
        <dbReference type="Proteomes" id="UP000249260"/>
    </source>
</evidence>
<keyword evidence="2" id="KW-1185">Reference proteome</keyword>
<organism evidence="1 2">
    <name type="scientific">Paenibacillus montanisoli</name>
    <dbReference type="NCBI Taxonomy" id="2081970"/>
    <lineage>
        <taxon>Bacteria</taxon>
        <taxon>Bacillati</taxon>
        <taxon>Bacillota</taxon>
        <taxon>Bacilli</taxon>
        <taxon>Bacillales</taxon>
        <taxon>Paenibacillaceae</taxon>
        <taxon>Paenibacillus</taxon>
    </lineage>
</organism>
<proteinExistence type="predicted"/>
<dbReference type="OrthoDB" id="2618305at2"/>
<dbReference type="RefSeq" id="WP_112882752.1">
    <property type="nucleotide sequence ID" value="NZ_QLUW01000002.1"/>
</dbReference>
<protein>
    <submittedName>
        <fullName evidence="1">Uncharacterized protein</fullName>
    </submittedName>
</protein>
<reference evidence="1 2" key="1">
    <citation type="submission" date="2018-06" db="EMBL/GenBank/DDBJ databases">
        <title>Paenibacillus montanisoli sp. nov., isolated from mountain area soil.</title>
        <authorList>
            <person name="Wu M."/>
        </authorList>
    </citation>
    <scope>NUCLEOTIDE SEQUENCE [LARGE SCALE GENOMIC DNA]</scope>
    <source>
        <strain evidence="1 2">RA17</strain>
    </source>
</reference>
<sequence length="91" mass="10660">MDWEEALAGWIGRLVEIRIEDQLDLDPLAPPKLITLHQVKYANNRKELCFYLNENQFLSVPLFLEPNTQLLSNTFESVDERSKLIYRAILV</sequence>
<dbReference type="Proteomes" id="UP000249260">
    <property type="component" value="Unassembled WGS sequence"/>
</dbReference>